<evidence type="ECO:0000256" key="7">
    <source>
        <dbReference type="ARBA" id="ARBA00022949"/>
    </source>
</evidence>
<accession>A0A6P3W4Z8</accession>
<comment type="similarity">
    <text evidence="3">Belongs to the claudin family.</text>
</comment>
<evidence type="ECO:0000256" key="3">
    <source>
        <dbReference type="ARBA" id="ARBA00008295"/>
    </source>
</evidence>
<evidence type="ECO:0000256" key="8">
    <source>
        <dbReference type="ARBA" id="ARBA00022989"/>
    </source>
</evidence>
<evidence type="ECO:0000313" key="12">
    <source>
        <dbReference type="RefSeq" id="XP_012688433.2"/>
    </source>
</evidence>
<feature type="transmembrane region" description="Helical" evidence="10">
    <location>
        <begin position="79"/>
        <end position="100"/>
    </location>
</feature>
<feature type="transmembrane region" description="Helical" evidence="10">
    <location>
        <begin position="7"/>
        <end position="26"/>
    </location>
</feature>
<dbReference type="Gene3D" id="1.20.140.150">
    <property type="match status" value="1"/>
</dbReference>
<evidence type="ECO:0000256" key="10">
    <source>
        <dbReference type="SAM" id="Phobius"/>
    </source>
</evidence>
<evidence type="ECO:0000256" key="5">
    <source>
        <dbReference type="ARBA" id="ARBA00022475"/>
    </source>
</evidence>
<dbReference type="InterPro" id="IPR006187">
    <property type="entry name" value="Claudin"/>
</dbReference>
<keyword evidence="5" id="KW-1003">Cell membrane</keyword>
<sequence>MDDKLGLTGIVFGLAGWFCVLLTRFLSMWTISGTVDNTTDSLALHWDGVWIHWEQQGNGSLHCHFIQAMLQLSGNFRSWRTLITASISVAFAANALYVVGRLKFPRRVQVKAVSGVLFVLSGVLLLVVTSWVSHRTSEAPNSVTSFKREWGPALYTGWVGTALLLVGGGTLVSTCCFSPPPEIIGTPMSPSTAEVGDPLNTIHSATFSYDDPPYYPTTRPF</sequence>
<proteinExistence type="inferred from homology"/>
<dbReference type="GO" id="GO:0005923">
    <property type="term" value="C:bicellular tight junction"/>
    <property type="evidence" value="ECO:0007669"/>
    <property type="project" value="UniProtKB-SubCell"/>
</dbReference>
<dbReference type="AlphaFoldDB" id="A0A6P3W4Z8"/>
<dbReference type="Proteomes" id="UP000515152">
    <property type="component" value="Chromosome 9"/>
</dbReference>
<protein>
    <submittedName>
        <fullName evidence="12">Claudin-4-like</fullName>
    </submittedName>
</protein>
<dbReference type="GO" id="GO:0005198">
    <property type="term" value="F:structural molecule activity"/>
    <property type="evidence" value="ECO:0007669"/>
    <property type="project" value="InterPro"/>
</dbReference>
<dbReference type="KEGG" id="char:105905008"/>
<feature type="transmembrane region" description="Helical" evidence="10">
    <location>
        <begin position="153"/>
        <end position="178"/>
    </location>
</feature>
<dbReference type="Pfam" id="PF00822">
    <property type="entry name" value="PMP22_Claudin"/>
    <property type="match status" value="1"/>
</dbReference>
<name>A0A6P3W4Z8_CLUHA</name>
<dbReference type="InterPro" id="IPR004031">
    <property type="entry name" value="PMP22/EMP/MP20/Claudin"/>
</dbReference>
<keyword evidence="11" id="KW-1185">Reference proteome</keyword>
<evidence type="ECO:0000256" key="4">
    <source>
        <dbReference type="ARBA" id="ARBA00022427"/>
    </source>
</evidence>
<evidence type="ECO:0000256" key="1">
    <source>
        <dbReference type="ARBA" id="ARBA00004435"/>
    </source>
</evidence>
<dbReference type="GO" id="GO:0005886">
    <property type="term" value="C:plasma membrane"/>
    <property type="evidence" value="ECO:0007669"/>
    <property type="project" value="UniProtKB-SubCell"/>
</dbReference>
<keyword evidence="4" id="KW-0796">Tight junction</keyword>
<organism evidence="11 12">
    <name type="scientific">Clupea harengus</name>
    <name type="common">Atlantic herring</name>
    <dbReference type="NCBI Taxonomy" id="7950"/>
    <lineage>
        <taxon>Eukaryota</taxon>
        <taxon>Metazoa</taxon>
        <taxon>Chordata</taxon>
        <taxon>Craniata</taxon>
        <taxon>Vertebrata</taxon>
        <taxon>Euteleostomi</taxon>
        <taxon>Actinopterygii</taxon>
        <taxon>Neopterygii</taxon>
        <taxon>Teleostei</taxon>
        <taxon>Clupei</taxon>
        <taxon>Clupeiformes</taxon>
        <taxon>Clupeoidei</taxon>
        <taxon>Clupeidae</taxon>
        <taxon>Clupea</taxon>
    </lineage>
</organism>
<keyword evidence="6 10" id="KW-0812">Transmembrane</keyword>
<dbReference type="PANTHER" id="PTHR12002">
    <property type="entry name" value="CLAUDIN"/>
    <property type="match status" value="1"/>
</dbReference>
<evidence type="ECO:0000256" key="6">
    <source>
        <dbReference type="ARBA" id="ARBA00022692"/>
    </source>
</evidence>
<evidence type="ECO:0000313" key="11">
    <source>
        <dbReference type="Proteomes" id="UP000515152"/>
    </source>
</evidence>
<comment type="subcellular location">
    <subcellularLocation>
        <location evidence="1">Cell junction</location>
        <location evidence="1">Tight junction</location>
    </subcellularLocation>
    <subcellularLocation>
        <location evidence="2">Cell membrane</location>
        <topology evidence="2">Multi-pass membrane protein</topology>
    </subcellularLocation>
</comment>
<keyword evidence="8 10" id="KW-1133">Transmembrane helix</keyword>
<dbReference type="GeneID" id="105905008"/>
<evidence type="ECO:0000256" key="2">
    <source>
        <dbReference type="ARBA" id="ARBA00004651"/>
    </source>
</evidence>
<evidence type="ECO:0000256" key="9">
    <source>
        <dbReference type="ARBA" id="ARBA00023136"/>
    </source>
</evidence>
<keyword evidence="7" id="KW-0965">Cell junction</keyword>
<dbReference type="RefSeq" id="XP_012688433.2">
    <property type="nucleotide sequence ID" value="XM_012832979.2"/>
</dbReference>
<reference evidence="12" key="1">
    <citation type="submission" date="2025-08" db="UniProtKB">
        <authorList>
            <consortium name="RefSeq"/>
        </authorList>
    </citation>
    <scope>IDENTIFICATION</scope>
</reference>
<dbReference type="OrthoDB" id="8770207at2759"/>
<gene>
    <name evidence="12" type="primary">LOC105905008</name>
</gene>
<dbReference type="PRINTS" id="PR01077">
    <property type="entry name" value="CLAUDIN"/>
</dbReference>
<keyword evidence="9 10" id="KW-0472">Membrane</keyword>
<feature type="transmembrane region" description="Helical" evidence="10">
    <location>
        <begin position="112"/>
        <end position="133"/>
    </location>
</feature>